<dbReference type="SUPFAM" id="SSF54593">
    <property type="entry name" value="Glyoxalase/Bleomycin resistance protein/Dihydroxybiphenyl dioxygenase"/>
    <property type="match status" value="1"/>
</dbReference>
<dbReference type="Pfam" id="PF19581">
    <property type="entry name" value="Glyoxalase_7"/>
    <property type="match status" value="1"/>
</dbReference>
<accession>U1GV63</accession>
<dbReference type="GeneID" id="19241958"/>
<dbReference type="HOGENOM" id="CLU_121379_0_0_1"/>
<proteinExistence type="predicted"/>
<dbReference type="InterPro" id="IPR000335">
    <property type="entry name" value="Bleomycin-R"/>
</dbReference>
<keyword evidence="1" id="KW-0046">Antibiotic resistance</keyword>
<reference evidence="3" key="1">
    <citation type="journal article" date="2014" name="BMC Genomics">
        <title>Genome characteristics reveal the impact of lichenization on lichen-forming fungus Endocarpon pusillum Hedwig (Verrucariales, Ascomycota).</title>
        <authorList>
            <person name="Wang Y.-Y."/>
            <person name="Liu B."/>
            <person name="Zhang X.-Y."/>
            <person name="Zhou Q.-M."/>
            <person name="Zhang T."/>
            <person name="Li H."/>
            <person name="Yu Y.-F."/>
            <person name="Zhang X.-L."/>
            <person name="Hao X.-Y."/>
            <person name="Wang M."/>
            <person name="Wang L."/>
            <person name="Wei J.-C."/>
        </authorList>
    </citation>
    <scope>NUCLEOTIDE SEQUENCE [LARGE SCALE GENOMIC DNA]</scope>
    <source>
        <strain evidence="3">Z07020 / HMAS-L-300199</strain>
    </source>
</reference>
<dbReference type="Gene3D" id="3.10.180.10">
    <property type="entry name" value="2,3-Dihydroxybiphenyl 1,2-Dioxygenase, domain 1"/>
    <property type="match status" value="1"/>
</dbReference>
<evidence type="ECO:0000313" key="3">
    <source>
        <dbReference type="Proteomes" id="UP000019373"/>
    </source>
</evidence>
<name>U1GV63_ENDPU</name>
<dbReference type="EMBL" id="KE720765">
    <property type="protein sequence ID" value="ERF76363.1"/>
    <property type="molecule type" value="Genomic_DNA"/>
</dbReference>
<organism evidence="2 3">
    <name type="scientific">Endocarpon pusillum (strain Z07020 / HMAS-L-300199)</name>
    <name type="common">Lichen-forming fungus</name>
    <dbReference type="NCBI Taxonomy" id="1263415"/>
    <lineage>
        <taxon>Eukaryota</taxon>
        <taxon>Fungi</taxon>
        <taxon>Dikarya</taxon>
        <taxon>Ascomycota</taxon>
        <taxon>Pezizomycotina</taxon>
        <taxon>Eurotiomycetes</taxon>
        <taxon>Chaetothyriomycetidae</taxon>
        <taxon>Verrucariales</taxon>
        <taxon>Verrucariaceae</taxon>
        <taxon>Endocarpon</taxon>
    </lineage>
</organism>
<dbReference type="OrthoDB" id="4235865at2759"/>
<evidence type="ECO:0000256" key="1">
    <source>
        <dbReference type="ARBA" id="ARBA00023251"/>
    </source>
</evidence>
<sequence>MPITFQPPIPILRIFSVAKANEFYVDYLGFAVDWDHRFDDDAAPLYRQVSRAGLVLHLSEHHGDSCPGMRLRVTTAGLAEFHAELAAKAYPYMRPGLEPGVVPFGNRICFVEEAEGETGGKGRDR</sequence>
<keyword evidence="3" id="KW-1185">Reference proteome</keyword>
<dbReference type="Proteomes" id="UP000019373">
    <property type="component" value="Unassembled WGS sequence"/>
</dbReference>
<dbReference type="InterPro" id="IPR029068">
    <property type="entry name" value="Glyas_Bleomycin-R_OHBP_Dase"/>
</dbReference>
<evidence type="ECO:0000313" key="2">
    <source>
        <dbReference type="EMBL" id="ERF76363.1"/>
    </source>
</evidence>
<dbReference type="OMA" id="AIPIIRI"/>
<dbReference type="GO" id="GO:0046677">
    <property type="term" value="P:response to antibiotic"/>
    <property type="evidence" value="ECO:0007669"/>
    <property type="project" value="UniProtKB-KW"/>
</dbReference>
<gene>
    <name evidence="2" type="ORF">EPUS_07070</name>
</gene>
<dbReference type="AlphaFoldDB" id="U1GV63"/>
<dbReference type="eggNOG" id="ENOG502SRUW">
    <property type="taxonomic scope" value="Eukaryota"/>
</dbReference>
<protein>
    <recommendedName>
        <fullName evidence="4">VOC domain-containing protein</fullName>
    </recommendedName>
</protein>
<dbReference type="RefSeq" id="XP_007786287.1">
    <property type="nucleotide sequence ID" value="XM_007788097.1"/>
</dbReference>
<evidence type="ECO:0008006" key="4">
    <source>
        <dbReference type="Google" id="ProtNLM"/>
    </source>
</evidence>